<gene>
    <name evidence="2" type="ORF">DBV15_09908</name>
</gene>
<name>A0A4S2KEX4_9HYME</name>
<feature type="compositionally biased region" description="Basic residues" evidence="1">
    <location>
        <begin position="53"/>
        <end position="66"/>
    </location>
</feature>
<comment type="caution">
    <text evidence="2">The sequence shown here is derived from an EMBL/GenBank/DDBJ whole genome shotgun (WGS) entry which is preliminary data.</text>
</comment>
<sequence>MATVYPSWKVSTEGSMLAFETSRRVAQEQIETRVHASCDQLCRILGGLNKAHHVRERKQQGRKKQRENRVAEREGDGTSRQGERRRKMGRRLQKEDSEMKLEGREGRSPCAFSSLSCSMAFGEVFSVLYLCCHGNSLDSRENLEKTRSRWIAQREGEEKRAA</sequence>
<evidence type="ECO:0000256" key="1">
    <source>
        <dbReference type="SAM" id="MobiDB-lite"/>
    </source>
</evidence>
<protein>
    <submittedName>
        <fullName evidence="2">Uncharacterized protein</fullName>
    </submittedName>
</protein>
<feature type="compositionally biased region" description="Basic and acidic residues" evidence="1">
    <location>
        <begin position="92"/>
        <end position="105"/>
    </location>
</feature>
<organism evidence="2 3">
    <name type="scientific">Temnothorax longispinosus</name>
    <dbReference type="NCBI Taxonomy" id="300112"/>
    <lineage>
        <taxon>Eukaryota</taxon>
        <taxon>Metazoa</taxon>
        <taxon>Ecdysozoa</taxon>
        <taxon>Arthropoda</taxon>
        <taxon>Hexapoda</taxon>
        <taxon>Insecta</taxon>
        <taxon>Pterygota</taxon>
        <taxon>Neoptera</taxon>
        <taxon>Endopterygota</taxon>
        <taxon>Hymenoptera</taxon>
        <taxon>Apocrita</taxon>
        <taxon>Aculeata</taxon>
        <taxon>Formicoidea</taxon>
        <taxon>Formicidae</taxon>
        <taxon>Myrmicinae</taxon>
        <taxon>Temnothorax</taxon>
    </lineage>
</organism>
<dbReference type="Proteomes" id="UP000310200">
    <property type="component" value="Unassembled WGS sequence"/>
</dbReference>
<dbReference type="AlphaFoldDB" id="A0A4S2KEX4"/>
<keyword evidence="3" id="KW-1185">Reference proteome</keyword>
<feature type="compositionally biased region" description="Basic and acidic residues" evidence="1">
    <location>
        <begin position="67"/>
        <end position="77"/>
    </location>
</feature>
<feature type="region of interest" description="Disordered" evidence="1">
    <location>
        <begin position="53"/>
        <end position="105"/>
    </location>
</feature>
<reference evidence="2 3" key="1">
    <citation type="journal article" date="2019" name="Philos. Trans. R. Soc. Lond., B, Biol. Sci.">
        <title>Ant behaviour and brain gene expression of defending hosts depend on the ecological success of the intruding social parasite.</title>
        <authorList>
            <person name="Kaur R."/>
            <person name="Stoldt M."/>
            <person name="Jongepier E."/>
            <person name="Feldmeyer B."/>
            <person name="Menzel F."/>
            <person name="Bornberg-Bauer E."/>
            <person name="Foitzik S."/>
        </authorList>
    </citation>
    <scope>NUCLEOTIDE SEQUENCE [LARGE SCALE GENOMIC DNA]</scope>
    <source>
        <tissue evidence="2">Whole body</tissue>
    </source>
</reference>
<proteinExistence type="predicted"/>
<dbReference type="EMBL" id="QBLH01002893">
    <property type="protein sequence ID" value="TGZ46337.1"/>
    <property type="molecule type" value="Genomic_DNA"/>
</dbReference>
<accession>A0A4S2KEX4</accession>
<evidence type="ECO:0000313" key="3">
    <source>
        <dbReference type="Proteomes" id="UP000310200"/>
    </source>
</evidence>
<evidence type="ECO:0000313" key="2">
    <source>
        <dbReference type="EMBL" id="TGZ46337.1"/>
    </source>
</evidence>